<organism evidence="2 3">
    <name type="scientific">Protopolystoma xenopodis</name>
    <dbReference type="NCBI Taxonomy" id="117903"/>
    <lineage>
        <taxon>Eukaryota</taxon>
        <taxon>Metazoa</taxon>
        <taxon>Spiralia</taxon>
        <taxon>Lophotrochozoa</taxon>
        <taxon>Platyhelminthes</taxon>
        <taxon>Monogenea</taxon>
        <taxon>Polyopisthocotylea</taxon>
        <taxon>Polystomatidea</taxon>
        <taxon>Polystomatidae</taxon>
        <taxon>Protopolystoma</taxon>
    </lineage>
</organism>
<sequence length="307" mass="33130">MLSAPSASQMCHVDSMSNSCLGTRSSDPHRSGLTANLSGAGSHCSRVTNVMRILPVKLSPSISSSSAFPFSSSSTSSKSTSLQSRPHQSPHSHHHPYPHHHHHHHHQHQHPNRLHHLHLDHQHSLPLPQVHQHSQLSDNSRHPQSLIPVQSRPIKHTNSEATKHQASHVRAVNEAMPSLFDASPLPPPIPPPGSSGGRAHRPVHPTIGEPDRVASTAIVTLPPTPLRGLGESGHARPVISARDPSSSRSLALPRPSISRHQIEQVRASKHVASTAATNVTASASSPISFNESMLTLRNVSFSFGQLF</sequence>
<feature type="compositionally biased region" description="Basic residues" evidence="1">
    <location>
        <begin position="88"/>
        <end position="114"/>
    </location>
</feature>
<evidence type="ECO:0000313" key="2">
    <source>
        <dbReference type="EMBL" id="VEL09542.1"/>
    </source>
</evidence>
<gene>
    <name evidence="2" type="ORF">PXEA_LOCUS2982</name>
</gene>
<comment type="caution">
    <text evidence="2">The sequence shown here is derived from an EMBL/GenBank/DDBJ whole genome shotgun (WGS) entry which is preliminary data.</text>
</comment>
<reference evidence="2" key="1">
    <citation type="submission" date="2018-11" db="EMBL/GenBank/DDBJ databases">
        <authorList>
            <consortium name="Pathogen Informatics"/>
        </authorList>
    </citation>
    <scope>NUCLEOTIDE SEQUENCE</scope>
</reference>
<feature type="region of interest" description="Disordered" evidence="1">
    <location>
        <begin position="20"/>
        <end position="42"/>
    </location>
</feature>
<dbReference type="AlphaFoldDB" id="A0A448WE73"/>
<feature type="compositionally biased region" description="Low complexity" evidence="1">
    <location>
        <begin position="62"/>
        <end position="87"/>
    </location>
</feature>
<name>A0A448WE73_9PLAT</name>
<proteinExistence type="predicted"/>
<feature type="region of interest" description="Disordered" evidence="1">
    <location>
        <begin position="189"/>
        <end position="254"/>
    </location>
</feature>
<feature type="region of interest" description="Disordered" evidence="1">
    <location>
        <begin position="62"/>
        <end position="114"/>
    </location>
</feature>
<dbReference type="EMBL" id="CAAALY010006584">
    <property type="protein sequence ID" value="VEL09542.1"/>
    <property type="molecule type" value="Genomic_DNA"/>
</dbReference>
<protein>
    <submittedName>
        <fullName evidence="2">Uncharacterized protein</fullName>
    </submittedName>
</protein>
<feature type="compositionally biased region" description="Low complexity" evidence="1">
    <location>
        <begin position="239"/>
        <end position="254"/>
    </location>
</feature>
<accession>A0A448WE73</accession>
<evidence type="ECO:0000256" key="1">
    <source>
        <dbReference type="SAM" id="MobiDB-lite"/>
    </source>
</evidence>
<keyword evidence="3" id="KW-1185">Reference proteome</keyword>
<evidence type="ECO:0000313" key="3">
    <source>
        <dbReference type="Proteomes" id="UP000784294"/>
    </source>
</evidence>
<dbReference type="Proteomes" id="UP000784294">
    <property type="component" value="Unassembled WGS sequence"/>
</dbReference>